<dbReference type="SMART" id="SM00248">
    <property type="entry name" value="ANK"/>
    <property type="match status" value="7"/>
</dbReference>
<dbReference type="GeneID" id="92079326"/>
<dbReference type="SUPFAM" id="SSF48403">
    <property type="entry name" value="Ankyrin repeat"/>
    <property type="match status" value="1"/>
</dbReference>
<dbReference type="PROSITE" id="PS50088">
    <property type="entry name" value="ANK_REPEAT"/>
    <property type="match status" value="3"/>
</dbReference>
<evidence type="ECO:0000256" key="2">
    <source>
        <dbReference type="ARBA" id="ARBA00023043"/>
    </source>
</evidence>
<feature type="repeat" description="ANK" evidence="3">
    <location>
        <begin position="298"/>
        <end position="325"/>
    </location>
</feature>
<evidence type="ECO:0000256" key="3">
    <source>
        <dbReference type="PROSITE-ProRule" id="PRU00023"/>
    </source>
</evidence>
<dbReference type="RefSeq" id="XP_066698662.1">
    <property type="nucleotide sequence ID" value="XM_066846264.1"/>
</dbReference>
<sequence length="526" mass="57482">MAGLKAFPGELLEFVIEQLVIVIGIQKAVLLRTVSRAFDAAIMHAICVRQVVDMDDPATPRLAERMCPALRGCIIAAKSRSASTTATTGTPAGIKSHISVVARVNHALDGLLGDDEDEELQRRRHESIAQAVLPLKEVRADEVFGSPDSHDMVDQLLVKCSRYGDTPLDHVLVERQNLLSGVVVTGNLPLLKLLLHPHPNADWPASGWYEERDHFMIMYLLSKYGPSTSPLCAAVRHGHGHVARLLLHPEHRLPLTSIEYLSAMLAGAEAGRLDLIETLLETIGKRLSDFPGLESELLWAAARHGHQHIVERLLDCGADVDALPNSSRQYYGALPIAASRGNMSMVRLLLARGAAVNIDGPDRPGHLPIRAAACSGQEEAVQLLLEHGADPRAAAVSAAQGGQPRVLRALLARFPDLLRRGTEAWETGQEALAWALQTKNLTTLAVLVKEAGVDLDLEDGSLEGDPLGGWPSYRSKRRSLGRWVIEHLISLGARTVMDEEEEFDPSSILVRGVYVSERTWEWVGKY</sequence>
<dbReference type="PANTHER" id="PTHR24198:SF165">
    <property type="entry name" value="ANKYRIN REPEAT-CONTAINING PROTEIN-RELATED"/>
    <property type="match status" value="1"/>
</dbReference>
<dbReference type="PROSITE" id="PS50297">
    <property type="entry name" value="ANK_REP_REGION"/>
    <property type="match status" value="1"/>
</dbReference>
<comment type="caution">
    <text evidence="4">The sequence shown here is derived from an EMBL/GenBank/DDBJ whole genome shotgun (WGS) entry which is preliminary data.</text>
</comment>
<gene>
    <name evidence="4" type="ORF">PG986_010042</name>
</gene>
<dbReference type="PANTHER" id="PTHR24198">
    <property type="entry name" value="ANKYRIN REPEAT AND PROTEIN KINASE DOMAIN-CONTAINING PROTEIN"/>
    <property type="match status" value="1"/>
</dbReference>
<feature type="repeat" description="ANK" evidence="3">
    <location>
        <begin position="364"/>
        <end position="396"/>
    </location>
</feature>
<reference evidence="4 5" key="1">
    <citation type="submission" date="2023-01" db="EMBL/GenBank/DDBJ databases">
        <title>Analysis of 21 Apiospora genomes using comparative genomics revels a genus with tremendous synthesis potential of carbohydrate active enzymes and secondary metabolites.</title>
        <authorList>
            <person name="Sorensen T."/>
        </authorList>
    </citation>
    <scope>NUCLEOTIDE SEQUENCE [LARGE SCALE GENOMIC DNA]</scope>
    <source>
        <strain evidence="4 5">CBS 24483</strain>
    </source>
</reference>
<dbReference type="Proteomes" id="UP001391051">
    <property type="component" value="Unassembled WGS sequence"/>
</dbReference>
<keyword evidence="2 3" id="KW-0040">ANK repeat</keyword>
<dbReference type="InterPro" id="IPR036770">
    <property type="entry name" value="Ankyrin_rpt-contain_sf"/>
</dbReference>
<evidence type="ECO:0000313" key="4">
    <source>
        <dbReference type="EMBL" id="KAK7949156.1"/>
    </source>
</evidence>
<evidence type="ECO:0000256" key="1">
    <source>
        <dbReference type="ARBA" id="ARBA00022737"/>
    </source>
</evidence>
<dbReference type="EMBL" id="JAQQWE010000006">
    <property type="protein sequence ID" value="KAK7949156.1"/>
    <property type="molecule type" value="Genomic_DNA"/>
</dbReference>
<organism evidence="4 5">
    <name type="scientific">Apiospora aurea</name>
    <dbReference type="NCBI Taxonomy" id="335848"/>
    <lineage>
        <taxon>Eukaryota</taxon>
        <taxon>Fungi</taxon>
        <taxon>Dikarya</taxon>
        <taxon>Ascomycota</taxon>
        <taxon>Pezizomycotina</taxon>
        <taxon>Sordariomycetes</taxon>
        <taxon>Xylariomycetidae</taxon>
        <taxon>Amphisphaeriales</taxon>
        <taxon>Apiosporaceae</taxon>
        <taxon>Apiospora</taxon>
    </lineage>
</organism>
<dbReference type="InterPro" id="IPR002110">
    <property type="entry name" value="Ankyrin_rpt"/>
</dbReference>
<keyword evidence="5" id="KW-1185">Reference proteome</keyword>
<protein>
    <submittedName>
        <fullName evidence="4">Ankyrin repeat-containing domain protein</fullName>
    </submittedName>
</protein>
<feature type="repeat" description="ANK" evidence="3">
    <location>
        <begin position="329"/>
        <end position="361"/>
    </location>
</feature>
<keyword evidence="1" id="KW-0677">Repeat</keyword>
<dbReference type="Pfam" id="PF12796">
    <property type="entry name" value="Ank_2"/>
    <property type="match status" value="1"/>
</dbReference>
<dbReference type="Gene3D" id="1.25.40.20">
    <property type="entry name" value="Ankyrin repeat-containing domain"/>
    <property type="match status" value="1"/>
</dbReference>
<name>A0ABR1Q9D1_9PEZI</name>
<evidence type="ECO:0000313" key="5">
    <source>
        <dbReference type="Proteomes" id="UP001391051"/>
    </source>
</evidence>
<proteinExistence type="predicted"/>
<accession>A0ABR1Q9D1</accession>